<keyword evidence="1 3" id="KW-0285">Flavoprotein</keyword>
<protein>
    <submittedName>
        <fullName evidence="5">Deoxyribodipyrimidine photolyase</fullName>
    </submittedName>
</protein>
<evidence type="ECO:0000313" key="5">
    <source>
        <dbReference type="EMBL" id="RXK46548.1"/>
    </source>
</evidence>
<feature type="binding site" evidence="3">
    <location>
        <position position="22"/>
    </location>
    <ligand>
        <name>FAD</name>
        <dbReference type="ChEBI" id="CHEBI:57692"/>
    </ligand>
</feature>
<dbReference type="PANTHER" id="PTHR11455:SF18">
    <property type="entry name" value="SI:CH1073-390K14.1"/>
    <property type="match status" value="1"/>
</dbReference>
<gene>
    <name evidence="5" type="ORF">ESB04_12040</name>
</gene>
<keyword evidence="2 3" id="KW-0274">FAD</keyword>
<dbReference type="Gene3D" id="1.25.40.80">
    <property type="match status" value="1"/>
</dbReference>
<dbReference type="EMBL" id="SDHY01000009">
    <property type="protein sequence ID" value="RXK46548.1"/>
    <property type="molecule type" value="Genomic_DNA"/>
</dbReference>
<organism evidence="5 6">
    <name type="scientific">Aquirufa rosea</name>
    <dbReference type="NCBI Taxonomy" id="2509241"/>
    <lineage>
        <taxon>Bacteria</taxon>
        <taxon>Pseudomonadati</taxon>
        <taxon>Bacteroidota</taxon>
        <taxon>Cytophagia</taxon>
        <taxon>Cytophagales</taxon>
        <taxon>Flectobacillaceae</taxon>
        <taxon>Aquirufa</taxon>
    </lineage>
</organism>
<comment type="caution">
    <text evidence="5">The sequence shown here is derived from an EMBL/GenBank/DDBJ whole genome shotgun (WGS) entry which is preliminary data.</text>
</comment>
<dbReference type="Gene3D" id="1.10.579.10">
    <property type="entry name" value="DNA Cyclobutane Dipyrimidine Photolyase, subunit A, domain 3"/>
    <property type="match status" value="1"/>
</dbReference>
<feature type="binding site" evidence="3">
    <location>
        <position position="67"/>
    </location>
    <ligand>
        <name>FAD</name>
        <dbReference type="ChEBI" id="CHEBI:57692"/>
    </ligand>
</feature>
<dbReference type="PANTHER" id="PTHR11455">
    <property type="entry name" value="CRYPTOCHROME"/>
    <property type="match status" value="1"/>
</dbReference>
<dbReference type="GO" id="GO:0071949">
    <property type="term" value="F:FAD binding"/>
    <property type="evidence" value="ECO:0007669"/>
    <property type="project" value="TreeGrafter"/>
</dbReference>
<dbReference type="Proteomes" id="UP000289455">
    <property type="component" value="Unassembled WGS sequence"/>
</dbReference>
<dbReference type="InterPro" id="IPR005101">
    <property type="entry name" value="Cryptochr/Photolyase_FAD-bd"/>
</dbReference>
<dbReference type="GO" id="GO:0043153">
    <property type="term" value="P:entrainment of circadian clock by photoperiod"/>
    <property type="evidence" value="ECO:0007669"/>
    <property type="project" value="TreeGrafter"/>
</dbReference>
<dbReference type="AlphaFoldDB" id="A0A4Q1BX48"/>
<sequence length="360" mass="42329">MDFPASIEAVHERIDFFDPILYALTRNFLHGGVSYLSPYLSRGFITVPEVYQRLLQRGFSFPEMEKFVQELAWREYYTRTWFQLGDGIFDDIRHPQEGVQSQGIPLAVLEARTGIHVIDEQLAQFPQHGYLHNHVRMYLASIMCNVAHYHWSKPAAWMYYHLLDGDLASNALSWQWCAGTFSQKRYFVNQENINHYTGTEQRGTFLDFSYEEIPQMATPKLLKERGDFVSEECPMAFNALHIQEDLPTFIYTHYTIDPHFHRGELGNRILVLEPSHFRRFPVSPKVMQFILDLAFQIPEIQIFYGEYANLGISGIFRDHPINAHFQGKRESYPFLVPELNGQYPSFFAYWNRLKKYLEKV</sequence>
<dbReference type="Pfam" id="PF03441">
    <property type="entry name" value="FAD_binding_7"/>
    <property type="match status" value="1"/>
</dbReference>
<dbReference type="InterPro" id="IPR002081">
    <property type="entry name" value="Cryptochrome/DNA_photolyase_1"/>
</dbReference>
<feature type="domain" description="Cryptochrome/DNA photolyase FAD-binding" evidence="4">
    <location>
        <begin position="67"/>
        <end position="204"/>
    </location>
</feature>
<evidence type="ECO:0000256" key="2">
    <source>
        <dbReference type="ARBA" id="ARBA00022827"/>
    </source>
</evidence>
<proteinExistence type="predicted"/>
<dbReference type="SUPFAM" id="SSF48173">
    <property type="entry name" value="Cryptochrome/photolyase FAD-binding domain"/>
    <property type="match status" value="1"/>
</dbReference>
<comment type="cofactor">
    <cofactor evidence="3">
        <name>FAD</name>
        <dbReference type="ChEBI" id="CHEBI:57692"/>
    </cofactor>
    <text evidence="3">Binds 1 FAD per subunit.</text>
</comment>
<dbReference type="InterPro" id="IPR036134">
    <property type="entry name" value="Crypto/Photolyase_FAD-like_sf"/>
</dbReference>
<dbReference type="GO" id="GO:0032922">
    <property type="term" value="P:circadian regulation of gene expression"/>
    <property type="evidence" value="ECO:0007669"/>
    <property type="project" value="TreeGrafter"/>
</dbReference>
<name>A0A4Q1BX48_9BACT</name>
<accession>A0A4Q1BX48</accession>
<dbReference type="RefSeq" id="WP_129028004.1">
    <property type="nucleotide sequence ID" value="NZ_SDHY01000009.1"/>
</dbReference>
<feature type="binding site" evidence="3">
    <location>
        <begin position="164"/>
        <end position="166"/>
    </location>
    <ligand>
        <name>FAD</name>
        <dbReference type="ChEBI" id="CHEBI:57692"/>
    </ligand>
</feature>
<dbReference type="GO" id="GO:0003904">
    <property type="term" value="F:deoxyribodipyrimidine photo-lyase activity"/>
    <property type="evidence" value="ECO:0007669"/>
    <property type="project" value="TreeGrafter"/>
</dbReference>
<keyword evidence="6" id="KW-1185">Reference proteome</keyword>
<evidence type="ECO:0000256" key="1">
    <source>
        <dbReference type="ARBA" id="ARBA00022630"/>
    </source>
</evidence>
<evidence type="ECO:0000313" key="6">
    <source>
        <dbReference type="Proteomes" id="UP000289455"/>
    </source>
</evidence>
<reference evidence="5 6" key="1">
    <citation type="submission" date="2019-01" db="EMBL/GenBank/DDBJ databases">
        <title>Cytophagaceae bacterium strain CAR-16.</title>
        <authorList>
            <person name="Chen W.-M."/>
        </authorList>
    </citation>
    <scope>NUCLEOTIDE SEQUENCE [LARGE SCALE GENOMIC DNA]</scope>
    <source>
        <strain evidence="5 6">CAR-16</strain>
    </source>
</reference>
<dbReference type="OrthoDB" id="9772484at2"/>
<evidence type="ECO:0000259" key="4">
    <source>
        <dbReference type="Pfam" id="PF03441"/>
    </source>
</evidence>
<feature type="binding site" evidence="3">
    <location>
        <begin position="70"/>
        <end position="77"/>
    </location>
    <ligand>
        <name>FAD</name>
        <dbReference type="ChEBI" id="CHEBI:57692"/>
    </ligand>
</feature>
<evidence type="ECO:0000256" key="3">
    <source>
        <dbReference type="PIRSR" id="PIRSR602081-1"/>
    </source>
</evidence>
<keyword evidence="5" id="KW-0456">Lyase</keyword>
<dbReference type="GO" id="GO:0003677">
    <property type="term" value="F:DNA binding"/>
    <property type="evidence" value="ECO:0007669"/>
    <property type="project" value="TreeGrafter"/>
</dbReference>
<dbReference type="GO" id="GO:0005737">
    <property type="term" value="C:cytoplasm"/>
    <property type="evidence" value="ECO:0007669"/>
    <property type="project" value="TreeGrafter"/>
</dbReference>